<dbReference type="Pfam" id="PF13481">
    <property type="entry name" value="AAA_25"/>
    <property type="match status" value="1"/>
</dbReference>
<dbReference type="AlphaFoldDB" id="A0A174TP66"/>
<organism evidence="1 2">
    <name type="scientific">Bacteroides uniformis</name>
    <dbReference type="NCBI Taxonomy" id="820"/>
    <lineage>
        <taxon>Bacteria</taxon>
        <taxon>Pseudomonadati</taxon>
        <taxon>Bacteroidota</taxon>
        <taxon>Bacteroidia</taxon>
        <taxon>Bacteroidales</taxon>
        <taxon>Bacteroidaceae</taxon>
        <taxon>Bacteroides</taxon>
    </lineage>
</organism>
<dbReference type="SUPFAM" id="SSF52540">
    <property type="entry name" value="P-loop containing nucleoside triphosphate hydrolases"/>
    <property type="match status" value="1"/>
</dbReference>
<dbReference type="Gene3D" id="3.40.50.300">
    <property type="entry name" value="P-loop containing nucleotide triphosphate hydrolases"/>
    <property type="match status" value="1"/>
</dbReference>
<dbReference type="InterPro" id="IPR027417">
    <property type="entry name" value="P-loop_NTPase"/>
</dbReference>
<dbReference type="Proteomes" id="UP000095788">
    <property type="component" value="Unassembled WGS sequence"/>
</dbReference>
<sequence length="358" mass="40711">MESSERMEEVTRENAIIIWQASRLSIGMKCEKAPEILKANGTVVGTLGNFSASIGKAKSKKTFNVSAIVAAALKNGTVLLYSAELPKDKRKILYVDTEQSPYHCLKVMERILRMAGLPTDRDSEHLEFLALRKYTPKERIAAVEQAIYNTPELGLVVIDGIRDMVYDINSPGESTRIISKLMQWTDDRQIHIHTILHQNKGDENARGHIGTELNNKAETVLLVEKDKNDCDISRVSAMHIRAMDFEPFAFRINDRALPELVENYAPQERKAGRPQQEPFDAYRHITEQQHRIALEAAFALKSEYGYKELEDALINAYAAVGVKLNHHKAVSLITTLRNKRMIVQENGRKYTFMPDFHY</sequence>
<evidence type="ECO:0000313" key="2">
    <source>
        <dbReference type="Proteomes" id="UP000095788"/>
    </source>
</evidence>
<gene>
    <name evidence="1" type="ORF">ERS852554_02916</name>
</gene>
<protein>
    <submittedName>
        <fullName evidence="1">Toprim domain-containing protein</fullName>
    </submittedName>
</protein>
<proteinExistence type="predicted"/>
<name>A0A174TP66_BACUN</name>
<dbReference type="EMBL" id="CZBF01000005">
    <property type="protein sequence ID" value="CUQ09807.1"/>
    <property type="molecule type" value="Genomic_DNA"/>
</dbReference>
<dbReference type="RefSeq" id="WP_057281873.1">
    <property type="nucleotide sequence ID" value="NZ_CZBF01000005.1"/>
</dbReference>
<reference evidence="1 2" key="1">
    <citation type="submission" date="2015-09" db="EMBL/GenBank/DDBJ databases">
        <authorList>
            <consortium name="Pathogen Informatics"/>
        </authorList>
    </citation>
    <scope>NUCLEOTIDE SEQUENCE [LARGE SCALE GENOMIC DNA]</scope>
    <source>
        <strain evidence="1 2">2789STDY5834942</strain>
    </source>
</reference>
<evidence type="ECO:0000313" key="1">
    <source>
        <dbReference type="EMBL" id="CUQ09807.1"/>
    </source>
</evidence>
<accession>A0A174TP66</accession>